<name>A0A8T1RRR5_CARIL</name>
<accession>A0A8T1RRR5</accession>
<protein>
    <submittedName>
        <fullName evidence="1">Uncharacterized protein</fullName>
    </submittedName>
</protein>
<comment type="caution">
    <text evidence="1">The sequence shown here is derived from an EMBL/GenBank/DDBJ whole genome shotgun (WGS) entry which is preliminary data.</text>
</comment>
<gene>
    <name evidence="1" type="ORF">CIPAW_01G290000</name>
</gene>
<sequence>MLYLVFGSKYCWSRRLSLGDVGQKDDCGKQHMWKAGIKTEVQDRGRRWNQIYHLKQKKRGNKRICREIKRDGEGTLGEEEGLFTGRGIRERREVVQEPIQHLNLGNVPPESSSQ</sequence>
<dbReference type="Proteomes" id="UP000811609">
    <property type="component" value="Chromosome 1"/>
</dbReference>
<organism evidence="1 2">
    <name type="scientific">Carya illinoinensis</name>
    <name type="common">Pecan</name>
    <dbReference type="NCBI Taxonomy" id="32201"/>
    <lineage>
        <taxon>Eukaryota</taxon>
        <taxon>Viridiplantae</taxon>
        <taxon>Streptophyta</taxon>
        <taxon>Embryophyta</taxon>
        <taxon>Tracheophyta</taxon>
        <taxon>Spermatophyta</taxon>
        <taxon>Magnoliopsida</taxon>
        <taxon>eudicotyledons</taxon>
        <taxon>Gunneridae</taxon>
        <taxon>Pentapetalae</taxon>
        <taxon>rosids</taxon>
        <taxon>fabids</taxon>
        <taxon>Fagales</taxon>
        <taxon>Juglandaceae</taxon>
        <taxon>Carya</taxon>
    </lineage>
</organism>
<keyword evidence="2" id="KW-1185">Reference proteome</keyword>
<proteinExistence type="predicted"/>
<evidence type="ECO:0000313" key="1">
    <source>
        <dbReference type="EMBL" id="KAG6670130.1"/>
    </source>
</evidence>
<evidence type="ECO:0000313" key="2">
    <source>
        <dbReference type="Proteomes" id="UP000811609"/>
    </source>
</evidence>
<reference evidence="1" key="1">
    <citation type="submission" date="2020-12" db="EMBL/GenBank/DDBJ databases">
        <title>WGS assembly of Carya illinoinensis cv. Pawnee.</title>
        <authorList>
            <person name="Platts A."/>
            <person name="Shu S."/>
            <person name="Wright S."/>
            <person name="Barry K."/>
            <person name="Edger P."/>
            <person name="Pires J.C."/>
            <person name="Schmutz J."/>
        </authorList>
    </citation>
    <scope>NUCLEOTIDE SEQUENCE</scope>
    <source>
        <tissue evidence="1">Leaf</tissue>
    </source>
</reference>
<dbReference type="EMBL" id="CM031809">
    <property type="protein sequence ID" value="KAG6670130.1"/>
    <property type="molecule type" value="Genomic_DNA"/>
</dbReference>
<dbReference type="AlphaFoldDB" id="A0A8T1RRR5"/>